<accession>A0A1S2Q8Q3</accession>
<dbReference type="OrthoDB" id="4146319at2"/>
<keyword evidence="3" id="KW-1185">Reference proteome</keyword>
<dbReference type="STRING" id="1428652.BIV24_00180"/>
<dbReference type="EMBL" id="MLYP01000002">
    <property type="protein sequence ID" value="OIK01615.1"/>
    <property type="molecule type" value="Genomic_DNA"/>
</dbReference>
<comment type="caution">
    <text evidence="2">The sequence shown here is derived from an EMBL/GenBank/DDBJ whole genome shotgun (WGS) entry which is preliminary data.</text>
</comment>
<sequence>MSSASEPPHGFASMRRGYRPEQVDAYIAALSWDRDAAWERAARLTVLAKEMEADLALLRETVARLPRQTYECLGDRAQRVFCLVQEEAAAVREDARQEAWRLVTEAEEEGRRVREAAQAYADEVRGEAEERIRVRLLAARAEADDVRIGARREVKKGRGEALTALREVRQRTEGLLAEQERERAERLEREERALVERVAASDASGAERVAQAKAALSQAKGALAETKELARRIQRDAQARAAEVIAEARVREDRMARETERVLRDHGEQWDCVQAQMDHVRHSLATLTGRAPVE</sequence>
<dbReference type="AlphaFoldDB" id="A0A1S2Q8Q3"/>
<reference evidence="2 3" key="1">
    <citation type="submission" date="2016-10" db="EMBL/GenBank/DDBJ databases">
        <title>Genome sequence of Streptomyces sp. MUSC 93.</title>
        <authorList>
            <person name="Lee L.-H."/>
            <person name="Ser H.-L."/>
            <person name="Law J.W.-F."/>
        </authorList>
    </citation>
    <scope>NUCLEOTIDE SEQUENCE [LARGE SCALE GENOMIC DNA]</scope>
    <source>
        <strain evidence="2 3">MUSC 93</strain>
    </source>
</reference>
<evidence type="ECO:0000313" key="3">
    <source>
        <dbReference type="Proteomes" id="UP000179935"/>
    </source>
</evidence>
<dbReference type="Proteomes" id="UP000179935">
    <property type="component" value="Unassembled WGS sequence"/>
</dbReference>
<feature type="coiled-coil region" evidence="1">
    <location>
        <begin position="162"/>
        <end position="236"/>
    </location>
</feature>
<gene>
    <name evidence="2" type="ORF">BIV24_00180</name>
</gene>
<proteinExistence type="predicted"/>
<dbReference type="RefSeq" id="WP_071364136.1">
    <property type="nucleotide sequence ID" value="NZ_MLYP01000002.1"/>
</dbReference>
<keyword evidence="1" id="KW-0175">Coiled coil</keyword>
<evidence type="ECO:0000256" key="1">
    <source>
        <dbReference type="SAM" id="Coils"/>
    </source>
</evidence>
<name>A0A1S2Q8Q3_9ACTN</name>
<evidence type="ECO:0000313" key="2">
    <source>
        <dbReference type="EMBL" id="OIK01615.1"/>
    </source>
</evidence>
<protein>
    <submittedName>
        <fullName evidence="2">Cellulose-binding protein</fullName>
    </submittedName>
</protein>
<organism evidence="2 3">
    <name type="scientific">Streptomyces colonosanans</name>
    <dbReference type="NCBI Taxonomy" id="1428652"/>
    <lineage>
        <taxon>Bacteria</taxon>
        <taxon>Bacillati</taxon>
        <taxon>Actinomycetota</taxon>
        <taxon>Actinomycetes</taxon>
        <taxon>Kitasatosporales</taxon>
        <taxon>Streptomycetaceae</taxon>
        <taxon>Streptomyces</taxon>
    </lineage>
</organism>